<sequence>MNRFIILLGLLLPSFIGAQNNNDRDYWVKEMIKMVDPIYTNLSQNTLRKNMPVETIDGVNTGNDRAEVTHLEALGRSFCGISPWLNLPPDNTEEGKLRAKYTDLVIKSIANAVDPESPDYMSFSGPGRQPLVDVVFFAEGLLRSKDQIWTKLDTITKERVIKGLESSRKIKAGEKNWLMFSATVEAALLELTGKCDMKPILYALRRHQEWYKGDGWYGDGPKLHMDYYNSFVIQPMLVDVLMVLKKHGAEGADFYDVQMRRAVRHAEQQERLIAPDGTYPVLGRSMGYRFGAFHLLAQMSLMKSMPKHIKPAQVRCALTKVLQRQLVEGTYNKNGWLNLGFCGHQPKIADKYVSTGSAYLCTFVFLPLGLAANDIFWSSKPEEWTSVKMWSGNPEIRKDHALRD</sequence>
<dbReference type="Proteomes" id="UP001215398">
    <property type="component" value="Unassembled WGS sequence"/>
</dbReference>
<dbReference type="PIRSF" id="PIRSF014753">
    <property type="entry name" value="UCP014753"/>
    <property type="match status" value="1"/>
</dbReference>
<gene>
    <name evidence="3" type="ORF">PQG98_03965</name>
</gene>
<comment type="caution">
    <text evidence="3">The sequence shown here is derived from an EMBL/GenBank/DDBJ whole genome shotgun (WGS) entry which is preliminary data.</text>
</comment>
<name>A0ABT5H4Y1_9BACE</name>
<feature type="domain" description="DUF2264" evidence="2">
    <location>
        <begin position="23"/>
        <end position="384"/>
    </location>
</feature>
<evidence type="ECO:0000313" key="3">
    <source>
        <dbReference type="EMBL" id="MDC7135502.1"/>
    </source>
</evidence>
<protein>
    <submittedName>
        <fullName evidence="3">DUF2264 domain-containing protein</fullName>
    </submittedName>
</protein>
<organism evidence="3 4">
    <name type="scientific">Bacteroides zhangwenhongii</name>
    <dbReference type="NCBI Taxonomy" id="2650157"/>
    <lineage>
        <taxon>Bacteria</taxon>
        <taxon>Pseudomonadati</taxon>
        <taxon>Bacteroidota</taxon>
        <taxon>Bacteroidia</taxon>
        <taxon>Bacteroidales</taxon>
        <taxon>Bacteroidaceae</taxon>
        <taxon>Bacteroides</taxon>
    </lineage>
</organism>
<dbReference type="InterPro" id="IPR049349">
    <property type="entry name" value="DUF2264_N"/>
</dbReference>
<feature type="signal peptide" evidence="1">
    <location>
        <begin position="1"/>
        <end position="18"/>
    </location>
</feature>
<dbReference type="EMBL" id="JAQPYS010000028">
    <property type="protein sequence ID" value="MDC7135502.1"/>
    <property type="molecule type" value="Genomic_DNA"/>
</dbReference>
<reference evidence="3 4" key="1">
    <citation type="submission" date="2023-01" db="EMBL/GenBank/DDBJ databases">
        <title>Exploring GABA producing Bacteroides strains toward improving mental health.</title>
        <authorList>
            <person name="Yousuf B."/>
            <person name="Bouhlel N.E."/>
            <person name="Mottawea W."/>
            <person name="Hammami R."/>
        </authorList>
    </citation>
    <scope>NUCLEOTIDE SEQUENCE [LARGE SCALE GENOMIC DNA]</scope>
    <source>
        <strain evidence="3 4">UO.H1054</strain>
    </source>
</reference>
<dbReference type="InterPro" id="IPR016624">
    <property type="entry name" value="UCP014753"/>
</dbReference>
<keyword evidence="4" id="KW-1185">Reference proteome</keyword>
<dbReference type="Pfam" id="PF10022">
    <property type="entry name" value="DUF2264"/>
    <property type="match status" value="1"/>
</dbReference>
<keyword evidence="1" id="KW-0732">Signal</keyword>
<evidence type="ECO:0000259" key="2">
    <source>
        <dbReference type="Pfam" id="PF10022"/>
    </source>
</evidence>
<dbReference type="RefSeq" id="WP_272719773.1">
    <property type="nucleotide sequence ID" value="NZ_JAQPYS010000028.1"/>
</dbReference>
<feature type="chain" id="PRO_5045840419" evidence="1">
    <location>
        <begin position="19"/>
        <end position="404"/>
    </location>
</feature>
<dbReference type="PANTHER" id="PTHR35339:SF3">
    <property type="entry name" value="DUF2264 DOMAIN-CONTAINING PROTEIN"/>
    <property type="match status" value="1"/>
</dbReference>
<proteinExistence type="predicted"/>
<accession>A0ABT5H4Y1</accession>
<evidence type="ECO:0000313" key="4">
    <source>
        <dbReference type="Proteomes" id="UP001215398"/>
    </source>
</evidence>
<evidence type="ECO:0000256" key="1">
    <source>
        <dbReference type="SAM" id="SignalP"/>
    </source>
</evidence>
<dbReference type="PANTHER" id="PTHR35339">
    <property type="entry name" value="LINALOOL DEHYDRATASE_ISOMERASE DOMAIN-CONTAINING PROTEIN"/>
    <property type="match status" value="1"/>
</dbReference>